<dbReference type="InterPro" id="IPR029044">
    <property type="entry name" value="Nucleotide-diphossugar_trans"/>
</dbReference>
<evidence type="ECO:0000259" key="3">
    <source>
        <dbReference type="Pfam" id="PF00483"/>
    </source>
</evidence>
<dbReference type="InterPro" id="IPR050065">
    <property type="entry name" value="GlmU-like"/>
</dbReference>
<feature type="domain" description="Nucleotidyl transferase" evidence="3">
    <location>
        <begin position="21"/>
        <end position="141"/>
    </location>
</feature>
<protein>
    <submittedName>
        <fullName evidence="4">MurNAc alpha-1-phosphate uridylyltransferase</fullName>
    </submittedName>
</protein>
<evidence type="ECO:0000256" key="1">
    <source>
        <dbReference type="ARBA" id="ARBA00022679"/>
    </source>
</evidence>
<accession>A0A397PCZ7</accession>
<evidence type="ECO:0000313" key="5">
    <source>
        <dbReference type="Proteomes" id="UP000266568"/>
    </source>
</evidence>
<comment type="caution">
    <text evidence="4">The sequence shown here is derived from an EMBL/GenBank/DDBJ whole genome shotgun (WGS) entry which is preliminary data.</text>
</comment>
<keyword evidence="2 4" id="KW-0548">Nucleotidyltransferase</keyword>
<keyword evidence="1 4" id="KW-0808">Transferase</keyword>
<dbReference type="AlphaFoldDB" id="A0A397PCZ7"/>
<evidence type="ECO:0000313" key="4">
    <source>
        <dbReference type="EMBL" id="RIA45789.1"/>
    </source>
</evidence>
<dbReference type="RefSeq" id="WP_119034285.1">
    <property type="nucleotide sequence ID" value="NZ_QXDC01000002.1"/>
</dbReference>
<organism evidence="4 5">
    <name type="scientific">Hephaestia caeni</name>
    <dbReference type="NCBI Taxonomy" id="645617"/>
    <lineage>
        <taxon>Bacteria</taxon>
        <taxon>Pseudomonadati</taxon>
        <taxon>Pseudomonadota</taxon>
        <taxon>Alphaproteobacteria</taxon>
        <taxon>Sphingomonadales</taxon>
        <taxon>Sphingomonadaceae</taxon>
        <taxon>Hephaestia</taxon>
    </lineage>
</organism>
<dbReference type="Pfam" id="PF00483">
    <property type="entry name" value="NTP_transferase"/>
    <property type="match status" value="1"/>
</dbReference>
<dbReference type="Gene3D" id="3.90.550.10">
    <property type="entry name" value="Spore Coat Polysaccharide Biosynthesis Protein SpsA, Chain A"/>
    <property type="match status" value="1"/>
</dbReference>
<dbReference type="OrthoDB" id="9788272at2"/>
<gene>
    <name evidence="4" type="ORF">DFR49_0315</name>
</gene>
<dbReference type="Proteomes" id="UP000266568">
    <property type="component" value="Unassembled WGS sequence"/>
</dbReference>
<dbReference type="PANTHER" id="PTHR43584">
    <property type="entry name" value="NUCLEOTIDYL TRANSFERASE"/>
    <property type="match status" value="1"/>
</dbReference>
<dbReference type="PANTHER" id="PTHR43584:SF8">
    <property type="entry name" value="N-ACETYLMURAMATE ALPHA-1-PHOSPHATE URIDYLYLTRANSFERASE"/>
    <property type="match status" value="1"/>
</dbReference>
<dbReference type="InterPro" id="IPR005835">
    <property type="entry name" value="NTP_transferase_dom"/>
</dbReference>
<evidence type="ECO:0000256" key="2">
    <source>
        <dbReference type="ARBA" id="ARBA00022695"/>
    </source>
</evidence>
<name>A0A397PCZ7_9SPHN</name>
<dbReference type="SUPFAM" id="SSF53448">
    <property type="entry name" value="Nucleotide-diphospho-sugar transferases"/>
    <property type="match status" value="1"/>
</dbReference>
<dbReference type="GO" id="GO:0016779">
    <property type="term" value="F:nucleotidyltransferase activity"/>
    <property type="evidence" value="ECO:0007669"/>
    <property type="project" value="UniProtKB-KW"/>
</dbReference>
<proteinExistence type="predicted"/>
<dbReference type="EMBL" id="QXDC01000002">
    <property type="protein sequence ID" value="RIA45789.1"/>
    <property type="molecule type" value="Genomic_DNA"/>
</dbReference>
<keyword evidence="5" id="KW-1185">Reference proteome</keyword>
<dbReference type="CDD" id="cd06422">
    <property type="entry name" value="NTP_transferase_like_1"/>
    <property type="match status" value="1"/>
</dbReference>
<reference evidence="4 5" key="1">
    <citation type="submission" date="2018-08" db="EMBL/GenBank/DDBJ databases">
        <title>Genomic Encyclopedia of Type Strains, Phase IV (KMG-IV): sequencing the most valuable type-strain genomes for metagenomic binning, comparative biology and taxonomic classification.</title>
        <authorList>
            <person name="Goeker M."/>
        </authorList>
    </citation>
    <scope>NUCLEOTIDE SEQUENCE [LARGE SCALE GENOMIC DNA]</scope>
    <source>
        <strain evidence="4 5">DSM 25527</strain>
    </source>
</reference>
<sequence>MSAKRTLALRPDPGGVVPETAMVMAAGLGKRMRPLTATRPKPLVEVAGQPLIDHVFDRLRSAGVKRAVVNVHYLADALEAHLRNRIKGIEIIVSDERDRLMETGGGLMHARDLLGDAPVLVVNSDNLWIDGPTDAIRELAAGWDDSRMDALLLLVPLARANNHRGKGDFRLAADGRITGRRGRNRVAPFVFTGIQIVSPRLLVDAPEGPFSTNLFWDRAIAAERAYGLVHQGLWFDIGTPEAIGATEAVIGHG</sequence>